<dbReference type="InterPro" id="IPR035107">
    <property type="entry name" value="tRNA_thiolation_TtcA_Ctu1"/>
</dbReference>
<evidence type="ECO:0000259" key="2">
    <source>
        <dbReference type="Pfam" id="PF01171"/>
    </source>
</evidence>
<dbReference type="RefSeq" id="WP_303679175.1">
    <property type="nucleotide sequence ID" value="NZ_JAYBXM010000042.1"/>
</dbReference>
<protein>
    <submittedName>
        <fullName evidence="3">tRNA 2-thiocytidine(32) synthetase TtcA</fullName>
    </submittedName>
</protein>
<proteinExistence type="predicted"/>
<feature type="domain" description="tRNA(Ile)-lysidine/2-thiocytidine synthase N-terminal" evidence="2">
    <location>
        <begin position="32"/>
        <end position="203"/>
    </location>
</feature>
<dbReference type="SUPFAM" id="SSF52402">
    <property type="entry name" value="Adenine nucleotide alpha hydrolases-like"/>
    <property type="match status" value="1"/>
</dbReference>
<dbReference type="Gene3D" id="3.40.50.620">
    <property type="entry name" value="HUPs"/>
    <property type="match status" value="1"/>
</dbReference>
<dbReference type="GO" id="GO:0008033">
    <property type="term" value="P:tRNA processing"/>
    <property type="evidence" value="ECO:0007669"/>
    <property type="project" value="InterPro"/>
</dbReference>
<comment type="caution">
    <text evidence="3">The sequence shown here is derived from an EMBL/GenBank/DDBJ whole genome shotgun (WGS) entry which is preliminary data.</text>
</comment>
<dbReference type="PANTHER" id="PTHR43686">
    <property type="entry name" value="SULFURTRANSFERASE-RELATED"/>
    <property type="match status" value="1"/>
</dbReference>
<dbReference type="AlphaFoldDB" id="A0A1Q6RAX2"/>
<dbReference type="STRING" id="626940.BHW43_01115"/>
<dbReference type="InterPro" id="IPR014729">
    <property type="entry name" value="Rossmann-like_a/b/a_fold"/>
</dbReference>
<keyword evidence="1" id="KW-0808">Transferase</keyword>
<name>A0A1Q6RAX2_9FIRM</name>
<dbReference type="InterPro" id="IPR011063">
    <property type="entry name" value="TilS/TtcA_N"/>
</dbReference>
<dbReference type="EMBL" id="MNTG01000001">
    <property type="protein sequence ID" value="OLA39512.1"/>
    <property type="molecule type" value="Genomic_DNA"/>
</dbReference>
<reference evidence="3 4" key="1">
    <citation type="journal article" date="2016" name="Nat. Biotechnol.">
        <title>Measurement of bacterial replication rates in microbial communities.</title>
        <authorList>
            <person name="Brown C.T."/>
            <person name="Olm M.R."/>
            <person name="Thomas B.C."/>
            <person name="Banfield J.F."/>
        </authorList>
    </citation>
    <scope>NUCLEOTIDE SEQUENCE [LARGE SCALE GENOMIC DNA]</scope>
    <source>
        <strain evidence="3">46_33</strain>
    </source>
</reference>
<gene>
    <name evidence="3" type="ORF">BHW43_01115</name>
</gene>
<evidence type="ECO:0000313" key="4">
    <source>
        <dbReference type="Proteomes" id="UP000186777"/>
    </source>
</evidence>
<evidence type="ECO:0000313" key="3">
    <source>
        <dbReference type="EMBL" id="OLA39512.1"/>
    </source>
</evidence>
<sequence length="267" mass="30300">MTKKSTFVPAKDLSKLWRAIIEFDMLQPGDRILVGLSGGKDSMLLTAMLAEIKKYSPIPFDLACYTVNGMFAPNFPKAELEAFCAQFDLTHYSDDVDVMAAHEKKGGSPCFTCAYFRRAATNRRAQELGFNKVALAHHNDDAVETFFMNLVTSGQLRTFLPVTPLSRSGITVLRPLLYYREQEIRELVAKLGLKPIKNPCPYDGHTMRQDIKEHIAALDAQYPEIYEHLAAAMRDSDRQELWPPKPGKELLQKFHTFWGRGKKQAEQ</sequence>
<dbReference type="Proteomes" id="UP000186777">
    <property type="component" value="Unassembled WGS sequence"/>
</dbReference>
<organism evidence="3 4">
    <name type="scientific">Phascolarctobacterium succinatutens</name>
    <dbReference type="NCBI Taxonomy" id="626940"/>
    <lineage>
        <taxon>Bacteria</taxon>
        <taxon>Bacillati</taxon>
        <taxon>Bacillota</taxon>
        <taxon>Negativicutes</taxon>
        <taxon>Acidaminococcales</taxon>
        <taxon>Acidaminococcaceae</taxon>
        <taxon>Phascolarctobacterium</taxon>
    </lineage>
</organism>
<dbReference type="PANTHER" id="PTHR43686:SF1">
    <property type="entry name" value="AMINOTRAN_5 DOMAIN-CONTAINING PROTEIN"/>
    <property type="match status" value="1"/>
</dbReference>
<dbReference type="PIRSF" id="PIRSF004976">
    <property type="entry name" value="ATPase_YdaO"/>
    <property type="match status" value="1"/>
</dbReference>
<dbReference type="CDD" id="cd24138">
    <property type="entry name" value="TtcA-like"/>
    <property type="match status" value="1"/>
</dbReference>
<dbReference type="Pfam" id="PF01171">
    <property type="entry name" value="ATP_bind_3"/>
    <property type="match status" value="1"/>
</dbReference>
<evidence type="ECO:0000256" key="1">
    <source>
        <dbReference type="ARBA" id="ARBA00022679"/>
    </source>
</evidence>
<dbReference type="GO" id="GO:0016740">
    <property type="term" value="F:transferase activity"/>
    <property type="evidence" value="ECO:0007669"/>
    <property type="project" value="UniProtKB-KW"/>
</dbReference>
<accession>A0A1Q6RAX2</accession>